<dbReference type="OrthoDB" id="2747330at2759"/>
<gene>
    <name evidence="3" type="ORF">ALECFALPRED_006186</name>
</gene>
<dbReference type="InterPro" id="IPR001461">
    <property type="entry name" value="Aspartic_peptidase_A1"/>
</dbReference>
<dbReference type="GO" id="GO:0004190">
    <property type="term" value="F:aspartic-type endopeptidase activity"/>
    <property type="evidence" value="ECO:0007669"/>
    <property type="project" value="InterPro"/>
</dbReference>
<dbReference type="AlphaFoldDB" id="A0A8H3G360"/>
<proteinExistence type="inferred from homology"/>
<accession>A0A8H3G360</accession>
<dbReference type="InterPro" id="IPR033121">
    <property type="entry name" value="PEPTIDASE_A1"/>
</dbReference>
<protein>
    <recommendedName>
        <fullName evidence="2">Peptidase A1 domain-containing protein</fullName>
    </recommendedName>
</protein>
<name>A0A8H3G360_9LECA</name>
<dbReference type="PRINTS" id="PR00792">
    <property type="entry name" value="PEPSIN"/>
</dbReference>
<reference evidence="3" key="1">
    <citation type="submission" date="2021-03" db="EMBL/GenBank/DDBJ databases">
        <authorList>
            <person name="Tagirdzhanova G."/>
        </authorList>
    </citation>
    <scope>NUCLEOTIDE SEQUENCE</scope>
</reference>
<dbReference type="PANTHER" id="PTHR47966:SF51">
    <property type="entry name" value="BETA-SITE APP-CLEAVING ENZYME, ISOFORM A-RELATED"/>
    <property type="match status" value="1"/>
</dbReference>
<keyword evidence="4" id="KW-1185">Reference proteome</keyword>
<dbReference type="CDD" id="cd05471">
    <property type="entry name" value="pepsin_like"/>
    <property type="match status" value="1"/>
</dbReference>
<dbReference type="EMBL" id="CAJPDR010000396">
    <property type="protein sequence ID" value="CAF9934935.1"/>
    <property type="molecule type" value="Genomic_DNA"/>
</dbReference>
<feature type="domain" description="Peptidase A1" evidence="2">
    <location>
        <begin position="29"/>
        <end position="258"/>
    </location>
</feature>
<dbReference type="Proteomes" id="UP000664203">
    <property type="component" value="Unassembled WGS sequence"/>
</dbReference>
<comment type="caution">
    <text evidence="3">The sequence shown here is derived from an EMBL/GenBank/DDBJ whole genome shotgun (WGS) entry which is preliminary data.</text>
</comment>
<dbReference type="PANTHER" id="PTHR47966">
    <property type="entry name" value="BETA-SITE APP-CLEAVING ENZYME, ISOFORM A-RELATED"/>
    <property type="match status" value="1"/>
</dbReference>
<comment type="similarity">
    <text evidence="1">Belongs to the peptidase A1 family.</text>
</comment>
<evidence type="ECO:0000259" key="2">
    <source>
        <dbReference type="PROSITE" id="PS51767"/>
    </source>
</evidence>
<dbReference type="Pfam" id="PF00026">
    <property type="entry name" value="Asp"/>
    <property type="match status" value="1"/>
</dbReference>
<dbReference type="InterPro" id="IPR034164">
    <property type="entry name" value="Pepsin-like_dom"/>
</dbReference>
<dbReference type="PROSITE" id="PS51767">
    <property type="entry name" value="PEPTIDASE_A1"/>
    <property type="match status" value="1"/>
</dbReference>
<organism evidence="3 4">
    <name type="scientific">Alectoria fallacina</name>
    <dbReference type="NCBI Taxonomy" id="1903189"/>
    <lineage>
        <taxon>Eukaryota</taxon>
        <taxon>Fungi</taxon>
        <taxon>Dikarya</taxon>
        <taxon>Ascomycota</taxon>
        <taxon>Pezizomycotina</taxon>
        <taxon>Lecanoromycetes</taxon>
        <taxon>OSLEUM clade</taxon>
        <taxon>Lecanoromycetidae</taxon>
        <taxon>Lecanorales</taxon>
        <taxon>Lecanorineae</taxon>
        <taxon>Parmeliaceae</taxon>
        <taxon>Alectoria</taxon>
    </lineage>
</organism>
<dbReference type="InterPro" id="IPR021109">
    <property type="entry name" value="Peptidase_aspartic_dom_sf"/>
</dbReference>
<evidence type="ECO:0000313" key="4">
    <source>
        <dbReference type="Proteomes" id="UP000664203"/>
    </source>
</evidence>
<evidence type="ECO:0000313" key="3">
    <source>
        <dbReference type="EMBL" id="CAF9934935.1"/>
    </source>
</evidence>
<evidence type="ECO:0000256" key="1">
    <source>
        <dbReference type="ARBA" id="ARBA00007447"/>
    </source>
</evidence>
<dbReference type="SUPFAM" id="SSF50630">
    <property type="entry name" value="Acid proteases"/>
    <property type="match status" value="1"/>
</dbReference>
<dbReference type="Gene3D" id="2.40.70.10">
    <property type="entry name" value="Acid Proteases"/>
    <property type="match status" value="2"/>
</dbReference>
<dbReference type="GO" id="GO:0006508">
    <property type="term" value="P:proteolysis"/>
    <property type="evidence" value="ECO:0007669"/>
    <property type="project" value="InterPro"/>
</dbReference>
<sequence length="258" mass="27511">MHKEAHSFELALQRRNAGVSAVQSSLSQWDTTVTIGGQNVTLEIDTGSSFLWVLDPTLSALNSSDRGMYDYTKSRTVSPVNETFVVRYGEGLVRGHVITETVTIGGLTFNNVPMGIANSSSPYFLEQPYIGLLGLGPQPTYAQALSAPFSISEIQSFALDFRTAGSDGSACIKFNGIDHSKYAGRLASAPLNSTGGHWAVDNVDFSIGNVRMNTSTYLVLDTGAGHDIVAPLSVTEAYYSRVPGALLDDGFGGGLSLW</sequence>